<name>A0ABR2IEA9_9PEZI</name>
<gene>
    <name evidence="3" type="ORF">PGQ11_008181</name>
</gene>
<dbReference type="Pfam" id="PF14856">
    <property type="entry name" value="Hce2"/>
    <property type="match status" value="1"/>
</dbReference>
<comment type="caution">
    <text evidence="3">The sequence shown here is derived from an EMBL/GenBank/DDBJ whole genome shotgun (WGS) entry which is preliminary data.</text>
</comment>
<reference evidence="3 4" key="1">
    <citation type="journal article" date="2024" name="IMA Fungus">
        <title>Apiospora arundinis, a panoply of carbohydrate-active enzymes and secondary metabolites.</title>
        <authorList>
            <person name="Sorensen T."/>
            <person name="Petersen C."/>
            <person name="Muurmann A.T."/>
            <person name="Christiansen J.V."/>
            <person name="Brundto M.L."/>
            <person name="Overgaard C.K."/>
            <person name="Boysen A.T."/>
            <person name="Wollenberg R.D."/>
            <person name="Larsen T.O."/>
            <person name="Sorensen J.L."/>
            <person name="Nielsen K.L."/>
            <person name="Sondergaard T.E."/>
        </authorList>
    </citation>
    <scope>NUCLEOTIDE SEQUENCE [LARGE SCALE GENOMIC DNA]</scope>
    <source>
        <strain evidence="3 4">AAU 773</strain>
    </source>
</reference>
<proteinExistence type="predicted"/>
<accession>A0ABR2IEA9</accession>
<evidence type="ECO:0000259" key="2">
    <source>
        <dbReference type="Pfam" id="PF14856"/>
    </source>
</evidence>
<feature type="domain" description="Ecp2 effector protein-like" evidence="2">
    <location>
        <begin position="65"/>
        <end position="167"/>
    </location>
</feature>
<dbReference type="EMBL" id="JAPCWZ010000005">
    <property type="protein sequence ID" value="KAK8861946.1"/>
    <property type="molecule type" value="Genomic_DNA"/>
</dbReference>
<keyword evidence="4" id="KW-1185">Reference proteome</keyword>
<dbReference type="Proteomes" id="UP001390339">
    <property type="component" value="Unassembled WGS sequence"/>
</dbReference>
<feature type="signal peptide" evidence="1">
    <location>
        <begin position="1"/>
        <end position="20"/>
    </location>
</feature>
<feature type="chain" id="PRO_5046262736" description="Ecp2 effector protein-like domain-containing protein" evidence="1">
    <location>
        <begin position="21"/>
        <end position="179"/>
    </location>
</feature>
<protein>
    <recommendedName>
        <fullName evidence="2">Ecp2 effector protein-like domain-containing protein</fullName>
    </recommendedName>
</protein>
<evidence type="ECO:0000256" key="1">
    <source>
        <dbReference type="SAM" id="SignalP"/>
    </source>
</evidence>
<evidence type="ECO:0000313" key="3">
    <source>
        <dbReference type="EMBL" id="KAK8861946.1"/>
    </source>
</evidence>
<evidence type="ECO:0000313" key="4">
    <source>
        <dbReference type="Proteomes" id="UP001390339"/>
    </source>
</evidence>
<dbReference type="InterPro" id="IPR029226">
    <property type="entry name" value="Ecp2-like"/>
</dbReference>
<organism evidence="3 4">
    <name type="scientific">Apiospora arundinis</name>
    <dbReference type="NCBI Taxonomy" id="335852"/>
    <lineage>
        <taxon>Eukaryota</taxon>
        <taxon>Fungi</taxon>
        <taxon>Dikarya</taxon>
        <taxon>Ascomycota</taxon>
        <taxon>Pezizomycotina</taxon>
        <taxon>Sordariomycetes</taxon>
        <taxon>Xylariomycetidae</taxon>
        <taxon>Amphisphaeriales</taxon>
        <taxon>Apiosporaceae</taxon>
        <taxon>Apiospora</taxon>
    </lineage>
</organism>
<keyword evidence="1" id="KW-0732">Signal</keyword>
<sequence length="179" mass="19264">MQLISAFSLLLLQLTSLVAAIPILESRQSAPVCDLSFTYPKLGSCPSGCCGWGFNNLTESSGWLCENTGAYAAKPASNPAGFADKCQALQNTASSEFFTWWLTSETPNTWYEAKSNDGCSLQLSFDRAIDADGDGPHLGNGDLVHMLNEGLGMMQGGAMDATGYSTCYSYSLQWRMVPK</sequence>